<name>A0A2V4DWX2_9GAMM</name>
<organism evidence="1 2">
    <name type="scientific">Gilliamella apicola</name>
    <dbReference type="NCBI Taxonomy" id="1196095"/>
    <lineage>
        <taxon>Bacteria</taxon>
        <taxon>Pseudomonadati</taxon>
        <taxon>Pseudomonadota</taxon>
        <taxon>Gammaproteobacteria</taxon>
        <taxon>Orbales</taxon>
        <taxon>Orbaceae</taxon>
        <taxon>Gilliamella</taxon>
    </lineage>
</organism>
<protein>
    <submittedName>
        <fullName evidence="1">Uncharacterized protein</fullName>
    </submittedName>
</protein>
<accession>A0A2V4DWX2</accession>
<dbReference type="AlphaFoldDB" id="A0A2V4DWX2"/>
<reference evidence="1 2" key="1">
    <citation type="submission" date="2018-05" db="EMBL/GenBank/DDBJ databases">
        <title>Reference genomes for bee gut microbiota database.</title>
        <authorList>
            <person name="Ellegaard K.M."/>
        </authorList>
    </citation>
    <scope>NUCLEOTIDE SEQUENCE [LARGE SCALE GENOMIC DNA]</scope>
    <source>
        <strain evidence="1 2">ESL0182</strain>
    </source>
</reference>
<keyword evidence="2" id="KW-1185">Reference proteome</keyword>
<comment type="caution">
    <text evidence="1">The sequence shown here is derived from an EMBL/GenBank/DDBJ whole genome shotgun (WGS) entry which is preliminary data.</text>
</comment>
<evidence type="ECO:0000313" key="2">
    <source>
        <dbReference type="Proteomes" id="UP000247932"/>
    </source>
</evidence>
<sequence length="456" mass="49110">MLLITSYTSHALTTKTSNPIHGNAPYLTFDGGQTRVTDTDGLLWISLSDGTKYTPTTNNSSPSTPIKLPEDYQRFTDIDMMVPTDTNEIGLNVLIGQPFNYWGDDDGDGQGFDGITVTGSLSLTIFDKNNQSVARNEILDICKAPYKLVLSSTTGSLTTLYGLPKSSSFSPSNVTYFINPRTKATVCFAKPNLYLNMDDYAGPASIWDSNKGFLTQSFLPSSYGLNFPTTGADGLDFYLDIGGIGRLNWEPVSPNGDITAIMTPNDSGTSVRVLLKGPVAKPLQWSTDNPRSLGSIPNPTLPQTFELVGRNSSGEAVVKYGFQLKQWFVNRGISYYSLSSTSSWCSNIGYRIPNVKDLTNASCQGVNSSPLCEGSVGATPSSPNDFYRRHIGAGLFTEWGYMYDYTGANFNASGAPGAGYWTIDTMHGIVFVVGSNDGHIGGNSLDGIGSGLCVYP</sequence>
<dbReference type="EMBL" id="QGLR01000013">
    <property type="protein sequence ID" value="PXZ05340.1"/>
    <property type="molecule type" value="Genomic_DNA"/>
</dbReference>
<dbReference type="Proteomes" id="UP000247932">
    <property type="component" value="Unassembled WGS sequence"/>
</dbReference>
<gene>
    <name evidence="1" type="ORF">DKK70_12200</name>
</gene>
<proteinExistence type="predicted"/>
<evidence type="ECO:0000313" key="1">
    <source>
        <dbReference type="EMBL" id="PXZ05340.1"/>
    </source>
</evidence>
<dbReference type="RefSeq" id="WP_110434257.1">
    <property type="nucleotide sequence ID" value="NZ_QGLR01000013.1"/>
</dbReference>